<name>A0A1G5QS38_9GAMM</name>
<evidence type="ECO:0000313" key="1">
    <source>
        <dbReference type="EMBL" id="SCZ64704.1"/>
    </source>
</evidence>
<protein>
    <submittedName>
        <fullName evidence="1">Uncharacterized protein</fullName>
    </submittedName>
</protein>
<dbReference type="STRING" id="415747.SAMN03097708_02697"/>
<evidence type="ECO:0000313" key="2">
    <source>
        <dbReference type="Proteomes" id="UP000199648"/>
    </source>
</evidence>
<keyword evidence="2" id="KW-1185">Reference proteome</keyword>
<reference evidence="1 2" key="1">
    <citation type="submission" date="2016-10" db="EMBL/GenBank/DDBJ databases">
        <authorList>
            <person name="de Groot N.N."/>
        </authorList>
    </citation>
    <scope>NUCLEOTIDE SEQUENCE [LARGE SCALE GENOMIC DNA]</scope>
    <source>
        <strain evidence="1 2">HLD2</strain>
    </source>
</reference>
<dbReference type="AlphaFoldDB" id="A0A1G5QS38"/>
<dbReference type="EMBL" id="FMWD01000008">
    <property type="protein sequence ID" value="SCZ64704.1"/>
    <property type="molecule type" value="Genomic_DNA"/>
</dbReference>
<dbReference type="OrthoDB" id="794804at2"/>
<proteinExistence type="predicted"/>
<organism evidence="1 2">
    <name type="scientific">Thiohalomonas denitrificans</name>
    <dbReference type="NCBI Taxonomy" id="415747"/>
    <lineage>
        <taxon>Bacteria</taxon>
        <taxon>Pseudomonadati</taxon>
        <taxon>Pseudomonadota</taxon>
        <taxon>Gammaproteobacteria</taxon>
        <taxon>Thiohalomonadales</taxon>
        <taxon>Thiohalomonadaceae</taxon>
        <taxon>Thiohalomonas</taxon>
    </lineage>
</organism>
<sequence>MVARFGDIQTVDVRECVADLPSIREYQPNSVVPDIFICALGFEKRAPTMVMEEAKARKDKYGETISLLGEYTTNLTDNARNEETILDYVSSFSKEVKRVNADDPRALANTIMELVDKKRSGKGKVKVSFDISAASENFIISVVGGLIAAREKVQLRVLYVEAESYHPTKEKFDIDGESLIKEGVEFGDQRVHLEYGVQEVEWNELFPGFHQESHPDYVIAIPTFRMTRMIRCLNEIGEQIAAVPARNVFWILGQPPSAANLWRADYLRGLIEEIVQRASGGVKEECQLDGRNSAYCSTLDYKDVLQQVVRQADQRLDANITLVNMGSKMQALGVGLALAAREEIAVITARPVQYNVSSYSMGVGPKWEVTFELGEVVTQIRNASTLKYLYG</sequence>
<dbReference type="Proteomes" id="UP000199648">
    <property type="component" value="Unassembled WGS sequence"/>
</dbReference>
<accession>A0A1G5QS38</accession>
<gene>
    <name evidence="1" type="ORF">SAMN03097708_02697</name>
</gene>
<dbReference type="RefSeq" id="WP_092998184.1">
    <property type="nucleotide sequence ID" value="NZ_FMWD01000008.1"/>
</dbReference>